<accession>A0A4V0YGU4</accession>
<dbReference type="EMBL" id="CP035491">
    <property type="protein sequence ID" value="QAY72421.1"/>
    <property type="molecule type" value="Genomic_DNA"/>
</dbReference>
<evidence type="ECO:0000313" key="5">
    <source>
        <dbReference type="EMBL" id="QAY72421.1"/>
    </source>
</evidence>
<protein>
    <submittedName>
        <fullName evidence="5">GntR family transcriptional regulator</fullName>
    </submittedName>
</protein>
<dbReference type="SMART" id="SM00345">
    <property type="entry name" value="HTH_GNTR"/>
    <property type="match status" value="1"/>
</dbReference>
<feature type="domain" description="HTH gntR-type" evidence="4">
    <location>
        <begin position="10"/>
        <end position="78"/>
    </location>
</feature>
<sequence length="119" mass="12681">MITVDPQSPVPPYEQVRVGIAAAVRSGELAPGTRLPTVRGLAADLGLAVNTVAKAYRELERDQLVETRGRHGTFVPSSGDPVDEQAQLAASDFAERMSRLGVEASEALAMVRAALKLRD</sequence>
<keyword evidence="3" id="KW-0804">Transcription</keyword>
<dbReference type="GO" id="GO:0003700">
    <property type="term" value="F:DNA-binding transcription factor activity"/>
    <property type="evidence" value="ECO:0007669"/>
    <property type="project" value="InterPro"/>
</dbReference>
<evidence type="ECO:0000259" key="4">
    <source>
        <dbReference type="PROSITE" id="PS50949"/>
    </source>
</evidence>
<dbReference type="InterPro" id="IPR036390">
    <property type="entry name" value="WH_DNA-bd_sf"/>
</dbReference>
<dbReference type="Proteomes" id="UP000291259">
    <property type="component" value="Chromosome"/>
</dbReference>
<dbReference type="Gene3D" id="1.10.10.10">
    <property type="entry name" value="Winged helix-like DNA-binding domain superfamily/Winged helix DNA-binding domain"/>
    <property type="match status" value="1"/>
</dbReference>
<keyword evidence="1" id="KW-0805">Transcription regulation</keyword>
<dbReference type="CDD" id="cd07377">
    <property type="entry name" value="WHTH_GntR"/>
    <property type="match status" value="1"/>
</dbReference>
<evidence type="ECO:0000313" key="6">
    <source>
        <dbReference type="Proteomes" id="UP000291259"/>
    </source>
</evidence>
<gene>
    <name evidence="5" type="ORF">ET445_02760</name>
</gene>
<dbReference type="Pfam" id="PF00392">
    <property type="entry name" value="GntR"/>
    <property type="match status" value="1"/>
</dbReference>
<reference evidence="5 6" key="1">
    <citation type="submission" date="2019-01" db="EMBL/GenBank/DDBJ databases">
        <title>Genome sequencing of strain FW100M-8.</title>
        <authorList>
            <person name="Heo J."/>
            <person name="Kim S.-J."/>
            <person name="Kim J.-S."/>
            <person name="Hong S.-B."/>
            <person name="Kwon S.-W."/>
        </authorList>
    </citation>
    <scope>NUCLEOTIDE SEQUENCE [LARGE SCALE GENOMIC DNA]</scope>
    <source>
        <strain evidence="5 6">FW100M-8</strain>
    </source>
</reference>
<dbReference type="PANTHER" id="PTHR38445">
    <property type="entry name" value="HTH-TYPE TRANSCRIPTIONAL REPRESSOR YTRA"/>
    <property type="match status" value="1"/>
</dbReference>
<evidence type="ECO:0000256" key="2">
    <source>
        <dbReference type="ARBA" id="ARBA00023125"/>
    </source>
</evidence>
<dbReference type="PANTHER" id="PTHR38445:SF9">
    <property type="entry name" value="HTH-TYPE TRANSCRIPTIONAL REPRESSOR YTRA"/>
    <property type="match status" value="1"/>
</dbReference>
<dbReference type="RefSeq" id="WP_129188626.1">
    <property type="nucleotide sequence ID" value="NZ_CP035491.1"/>
</dbReference>
<name>A0A4V0YGU4_9MICO</name>
<dbReference type="SUPFAM" id="SSF46785">
    <property type="entry name" value="Winged helix' DNA-binding domain"/>
    <property type="match status" value="1"/>
</dbReference>
<dbReference type="InterPro" id="IPR000524">
    <property type="entry name" value="Tscrpt_reg_HTH_GntR"/>
</dbReference>
<dbReference type="InterPro" id="IPR036388">
    <property type="entry name" value="WH-like_DNA-bd_sf"/>
</dbReference>
<evidence type="ECO:0000256" key="1">
    <source>
        <dbReference type="ARBA" id="ARBA00023015"/>
    </source>
</evidence>
<dbReference type="KEGG" id="agf:ET445_02760"/>
<keyword evidence="6" id="KW-1185">Reference proteome</keyword>
<organism evidence="5 6">
    <name type="scientific">Agromyces protaetiae</name>
    <dbReference type="NCBI Taxonomy" id="2509455"/>
    <lineage>
        <taxon>Bacteria</taxon>
        <taxon>Bacillati</taxon>
        <taxon>Actinomycetota</taxon>
        <taxon>Actinomycetes</taxon>
        <taxon>Micrococcales</taxon>
        <taxon>Microbacteriaceae</taxon>
        <taxon>Agromyces</taxon>
    </lineage>
</organism>
<dbReference type="PROSITE" id="PS50949">
    <property type="entry name" value="HTH_GNTR"/>
    <property type="match status" value="1"/>
</dbReference>
<dbReference type="GO" id="GO:0003677">
    <property type="term" value="F:DNA binding"/>
    <property type="evidence" value="ECO:0007669"/>
    <property type="project" value="UniProtKB-KW"/>
</dbReference>
<dbReference type="OrthoDB" id="4307011at2"/>
<evidence type="ECO:0000256" key="3">
    <source>
        <dbReference type="ARBA" id="ARBA00023163"/>
    </source>
</evidence>
<dbReference type="AlphaFoldDB" id="A0A4V0YGU4"/>
<proteinExistence type="predicted"/>
<keyword evidence="2" id="KW-0238">DNA-binding</keyword>